<evidence type="ECO:0000313" key="3">
    <source>
        <dbReference type="Proteomes" id="UP000594118"/>
    </source>
</evidence>
<gene>
    <name evidence="2" type="ORF">F3W81_00080</name>
</gene>
<reference evidence="2 3" key="1">
    <citation type="submission" date="2019-10" db="EMBL/GenBank/DDBJ databases">
        <title>Pseudopuniceibacterium sp. HQ09 islated from Antarctica.</title>
        <authorList>
            <person name="Liao L."/>
            <person name="Su S."/>
            <person name="Chen B."/>
            <person name="Yu Y."/>
        </authorList>
    </citation>
    <scope>NUCLEOTIDE SEQUENCE [LARGE SCALE GENOMIC DNA]</scope>
    <source>
        <strain evidence="2 3">HQ09</strain>
    </source>
</reference>
<keyword evidence="1" id="KW-1133">Transmembrane helix</keyword>
<name>A0A7M3V2Q6_9RHOB</name>
<feature type="transmembrane region" description="Helical" evidence="1">
    <location>
        <begin position="60"/>
        <end position="79"/>
    </location>
</feature>
<dbReference type="Proteomes" id="UP000594118">
    <property type="component" value="Chromosome"/>
</dbReference>
<keyword evidence="1" id="KW-0812">Transmembrane</keyword>
<feature type="transmembrane region" description="Helical" evidence="1">
    <location>
        <begin position="219"/>
        <end position="243"/>
    </location>
</feature>
<organism evidence="2 3">
    <name type="scientific">Pseudooceanicola spongiae</name>
    <dbReference type="NCBI Taxonomy" id="2613965"/>
    <lineage>
        <taxon>Bacteria</taxon>
        <taxon>Pseudomonadati</taxon>
        <taxon>Pseudomonadota</taxon>
        <taxon>Alphaproteobacteria</taxon>
        <taxon>Rhodobacterales</taxon>
        <taxon>Paracoccaceae</taxon>
        <taxon>Pseudooceanicola</taxon>
    </lineage>
</organism>
<feature type="transmembrane region" description="Helical" evidence="1">
    <location>
        <begin position="249"/>
        <end position="276"/>
    </location>
</feature>
<dbReference type="AlphaFoldDB" id="A0A7M3V2Q6"/>
<dbReference type="EMBL" id="CP045201">
    <property type="protein sequence ID" value="QOL79369.1"/>
    <property type="molecule type" value="Genomic_DNA"/>
</dbReference>
<protein>
    <submittedName>
        <fullName evidence="2">Uncharacterized protein</fullName>
    </submittedName>
</protein>
<keyword evidence="1" id="KW-0472">Membrane</keyword>
<dbReference type="RefSeq" id="WP_193081495.1">
    <property type="nucleotide sequence ID" value="NZ_CP045201.1"/>
</dbReference>
<accession>A0A7M3V2Q6</accession>
<feature type="transmembrane region" description="Helical" evidence="1">
    <location>
        <begin position="20"/>
        <end position="48"/>
    </location>
</feature>
<keyword evidence="3" id="KW-1185">Reference proteome</keyword>
<evidence type="ECO:0000256" key="1">
    <source>
        <dbReference type="SAM" id="Phobius"/>
    </source>
</evidence>
<evidence type="ECO:0000313" key="2">
    <source>
        <dbReference type="EMBL" id="QOL79369.1"/>
    </source>
</evidence>
<proteinExistence type="predicted"/>
<dbReference type="KEGG" id="pshq:F3W81_00080"/>
<sequence length="323" mass="34957">MSDFSFSTALSLMRRTAPFVLFRLAVYFGIAIAYVLVTGIGAGLGYGIGGFWDDDTRLAASGYGAAAGFGLTAAALYFLREYVLYTVKAGHIAVMVELLQGREIPGGQGQIAYARARVSERFATSNVLFGIDQLVKGVITAVTGLLQGLMSILPIPGLDRLMSLIRAYLRVAVGLLDEVMLAHCFETRATNPYEASKTALVLYAQNAKAMLINAAWVTLWVWLLSGLIFVLMLVPAGLVVWLLPGQMSAAGVVFALLFAWAIKAALIEPFAIACMLQAYFKLTAGQTPDPTWQAKLEGTSDKFKSLGERALYWVRPRPQARGL</sequence>